<reference evidence="1" key="1">
    <citation type="journal article" date="2013" name="Environ. Microbiol.">
        <title>Microbiota from the distal guts of lean and obese adolescents exhibit partial functional redundancy besides clear differences in community structure.</title>
        <authorList>
            <person name="Ferrer M."/>
            <person name="Ruiz A."/>
            <person name="Lanza F."/>
            <person name="Haange S.B."/>
            <person name="Oberbach A."/>
            <person name="Till H."/>
            <person name="Bargiela R."/>
            <person name="Campoy C."/>
            <person name="Segura M.T."/>
            <person name="Richter M."/>
            <person name="von Bergen M."/>
            <person name="Seifert J."/>
            <person name="Suarez A."/>
        </authorList>
    </citation>
    <scope>NUCLEOTIDE SEQUENCE</scope>
</reference>
<comment type="caution">
    <text evidence="1">The sequence shown here is derived from an EMBL/GenBank/DDBJ whole genome shotgun (WGS) entry which is preliminary data.</text>
</comment>
<feature type="non-terminal residue" evidence="1">
    <location>
        <position position="1"/>
    </location>
</feature>
<protein>
    <submittedName>
        <fullName evidence="1">TonB-dependent outer membrane receptor</fullName>
    </submittedName>
</protein>
<organism evidence="1">
    <name type="scientific">human gut metagenome</name>
    <dbReference type="NCBI Taxonomy" id="408170"/>
    <lineage>
        <taxon>unclassified sequences</taxon>
        <taxon>metagenomes</taxon>
        <taxon>organismal metagenomes</taxon>
    </lineage>
</organism>
<sequence length="80" mass="8868">TYVGQEIGQFYGWVYKGIARTQEDFGQQCCSAGCQCRDCLYEDISGPDGTPDGVIDAYDQTVFGQWSSKGKLRFEHSLGV</sequence>
<name>K1T2W5_9ZZZZ</name>
<proteinExistence type="predicted"/>
<dbReference type="AlphaFoldDB" id="K1T2W5"/>
<accession>K1T2W5</accession>
<keyword evidence="1" id="KW-0675">Receptor</keyword>
<evidence type="ECO:0000313" key="1">
    <source>
        <dbReference type="EMBL" id="EKC64183.1"/>
    </source>
</evidence>
<dbReference type="EMBL" id="AJWZ01004869">
    <property type="protein sequence ID" value="EKC64183.1"/>
    <property type="molecule type" value="Genomic_DNA"/>
</dbReference>
<gene>
    <name evidence="1" type="ORF">OBE_07090</name>
</gene>